<comment type="subcellular location">
    <subcellularLocation>
        <location evidence="9">Cell projection</location>
        <location evidence="9">Kinocilium</location>
    </subcellularLocation>
    <subcellularLocation>
        <location evidence="1">Cytoplasm</location>
        <location evidence="1">Cytoskeleton</location>
        <location evidence="1">Cilium axoneme</location>
    </subcellularLocation>
</comment>
<dbReference type="Bgee" id="ENSLOCG00000008919">
    <property type="expression patterns" value="Expressed in brain and 2 other cell types or tissues"/>
</dbReference>
<dbReference type="GO" id="GO:0005815">
    <property type="term" value="C:microtubule organizing center"/>
    <property type="evidence" value="ECO:0000318"/>
    <property type="project" value="GO_Central"/>
</dbReference>
<dbReference type="CDD" id="cd17149">
    <property type="entry name" value="DCX1_DCDC2"/>
    <property type="match status" value="1"/>
</dbReference>
<dbReference type="Gene3D" id="3.10.20.230">
    <property type="entry name" value="Doublecortin domain"/>
    <property type="match status" value="2"/>
</dbReference>
<dbReference type="GO" id="GO:0048813">
    <property type="term" value="P:dendrite morphogenesis"/>
    <property type="evidence" value="ECO:0000318"/>
    <property type="project" value="GO_Central"/>
</dbReference>
<keyword evidence="6" id="KW-0524">Neurogenesis</keyword>
<dbReference type="STRING" id="7918.ENSLOCP00000010860"/>
<dbReference type="EMBL" id="AHAT01020178">
    <property type="status" value="NOT_ANNOTATED_CDS"/>
    <property type="molecule type" value="Genomic_DNA"/>
</dbReference>
<evidence type="ECO:0000313" key="16">
    <source>
        <dbReference type="Proteomes" id="UP000018468"/>
    </source>
</evidence>
<dbReference type="SUPFAM" id="SSF89837">
    <property type="entry name" value="Doublecortin (DC)"/>
    <property type="match status" value="2"/>
</dbReference>
<feature type="compositionally biased region" description="Acidic residues" evidence="13">
    <location>
        <begin position="383"/>
        <end position="399"/>
    </location>
</feature>
<evidence type="ECO:0000256" key="9">
    <source>
        <dbReference type="ARBA" id="ARBA00037822"/>
    </source>
</evidence>
<sequence>MSSDKHSFLSQPVVKNVVMYRNGDPYFEGRRLVINEKRVSTFETFLKEVTGGVQAPFGAVRNIYTPKGGHRLTSLEHLQSGQQYVAAGREKFKKIDYLQIGAKKKKNLQNTAALIKPVAHSRIIVSARFLKPIKEPCAIFVVANGDVLNPAVRLLIPRRVLGQFDHVLEMITEKMGLRILGGVRSLYTLDGGLISDGKELENGQFYVAVGRERLKKLPYSELIFTKPVAMRRFIGSKAASLPPIFRFRKHNENGGEHQDKSAAGCSDTGDALTSPPARANKEQFSQGKGMKLRRKKNGLIMSLSSQDNEDGELKTWGDNREDLELEDDGLKTELPLEQAEAVNEEDSPKVESTEDLSNSGEDAAENLIEDSTTEQTNNNTDPANEEISTESEESQEVTEEPSHGEDDKEEEETRKEEENDTETEVTPAENGEDEEEENDEPQTKEELSKEESQNEEEVEENQKADEPEEQPEANTAEGEEAKQEEEPGPPHDDNGGMEEEEKKSLMESVDKLEGGNEEGEEKNDE</sequence>
<dbReference type="Proteomes" id="UP000018468">
    <property type="component" value="Linkage group LG11"/>
</dbReference>
<dbReference type="FunFam" id="3.10.20.230:FF:000004">
    <property type="entry name" value="Doublecortin domain containing 2"/>
    <property type="match status" value="1"/>
</dbReference>
<evidence type="ECO:0000256" key="8">
    <source>
        <dbReference type="ARBA" id="ARBA00023273"/>
    </source>
</evidence>
<dbReference type="SMART" id="SM00537">
    <property type="entry name" value="DCX"/>
    <property type="match status" value="2"/>
</dbReference>
<feature type="region of interest" description="Disordered" evidence="13">
    <location>
        <begin position="327"/>
        <end position="525"/>
    </location>
</feature>
<dbReference type="OMA" id="MHSRINV"/>
<keyword evidence="8" id="KW-0966">Cell projection</keyword>
<feature type="compositionally biased region" description="Acidic residues" evidence="13">
    <location>
        <begin position="362"/>
        <end position="372"/>
    </location>
</feature>
<dbReference type="PANTHER" id="PTHR23004:SF5">
    <property type="entry name" value="DOUBLECORTIN DOMAIN-CONTAINING PROTEIN 2"/>
    <property type="match status" value="1"/>
</dbReference>
<evidence type="ECO:0000256" key="13">
    <source>
        <dbReference type="SAM" id="MobiDB-lite"/>
    </source>
</evidence>
<keyword evidence="4" id="KW-0677">Repeat</keyword>
<organism evidence="15 16">
    <name type="scientific">Lepisosteus oculatus</name>
    <name type="common">Spotted gar</name>
    <dbReference type="NCBI Taxonomy" id="7918"/>
    <lineage>
        <taxon>Eukaryota</taxon>
        <taxon>Metazoa</taxon>
        <taxon>Chordata</taxon>
        <taxon>Craniata</taxon>
        <taxon>Vertebrata</taxon>
        <taxon>Euteleostomi</taxon>
        <taxon>Actinopterygii</taxon>
        <taxon>Neopterygii</taxon>
        <taxon>Holostei</taxon>
        <taxon>Semionotiformes</taxon>
        <taxon>Lepisosteidae</taxon>
        <taxon>Lepisosteus</taxon>
    </lineage>
</organism>
<dbReference type="AlphaFoldDB" id="W5MR51"/>
<feature type="domain" description="Doublecortin" evidence="14">
    <location>
        <begin position="15"/>
        <end position="98"/>
    </location>
</feature>
<reference evidence="15" key="3">
    <citation type="submission" date="2025-09" db="UniProtKB">
        <authorList>
            <consortium name="Ensembl"/>
        </authorList>
    </citation>
    <scope>IDENTIFICATION</scope>
</reference>
<dbReference type="GO" id="GO:0005930">
    <property type="term" value="C:axoneme"/>
    <property type="evidence" value="ECO:0000318"/>
    <property type="project" value="GO_Central"/>
</dbReference>
<evidence type="ECO:0000256" key="3">
    <source>
        <dbReference type="ARBA" id="ARBA00022553"/>
    </source>
</evidence>
<feature type="compositionally biased region" description="Basic and acidic residues" evidence="13">
    <location>
        <begin position="441"/>
        <end position="452"/>
    </location>
</feature>
<dbReference type="EMBL" id="AHAT01020179">
    <property type="status" value="NOT_ANNOTATED_CDS"/>
    <property type="molecule type" value="Genomic_DNA"/>
</dbReference>
<reference evidence="15" key="2">
    <citation type="submission" date="2025-08" db="UniProtKB">
        <authorList>
            <consortium name="Ensembl"/>
        </authorList>
    </citation>
    <scope>IDENTIFICATION</scope>
</reference>
<dbReference type="InterPro" id="IPR036572">
    <property type="entry name" value="Doublecortin_dom_sf"/>
</dbReference>
<dbReference type="FunFam" id="3.10.20.230:FF:000005">
    <property type="entry name" value="Doublecortin domain containing 2"/>
    <property type="match status" value="1"/>
</dbReference>
<dbReference type="GeneTree" id="ENSGT00940000159377"/>
<evidence type="ECO:0000313" key="15">
    <source>
        <dbReference type="Ensembl" id="ENSLOCP00000010860.1"/>
    </source>
</evidence>
<dbReference type="PANTHER" id="PTHR23004">
    <property type="entry name" value="DOUBLECORTIN DOMAIN CONTAINING 2"/>
    <property type="match status" value="1"/>
</dbReference>
<evidence type="ECO:0000256" key="10">
    <source>
        <dbReference type="ARBA" id="ARBA00057353"/>
    </source>
</evidence>
<dbReference type="Pfam" id="PF03607">
    <property type="entry name" value="DCX"/>
    <property type="match status" value="2"/>
</dbReference>
<dbReference type="OrthoDB" id="1738954at2759"/>
<evidence type="ECO:0000256" key="2">
    <source>
        <dbReference type="ARBA" id="ARBA00022490"/>
    </source>
</evidence>
<protein>
    <recommendedName>
        <fullName evidence="12">Doublecortin domain-containing protein 2</fullName>
    </recommendedName>
</protein>
<keyword evidence="3" id="KW-0597">Phosphoprotein</keyword>
<feature type="compositionally biased region" description="Acidic residues" evidence="13">
    <location>
        <begin position="430"/>
        <end position="440"/>
    </location>
</feature>
<dbReference type="CDD" id="cd17152">
    <property type="entry name" value="DCX2_DCDC2"/>
    <property type="match status" value="1"/>
</dbReference>
<dbReference type="GO" id="GO:0005874">
    <property type="term" value="C:microtubule"/>
    <property type="evidence" value="ECO:0000318"/>
    <property type="project" value="GO_Central"/>
</dbReference>
<keyword evidence="16" id="KW-1185">Reference proteome</keyword>
<dbReference type="GeneID" id="102696068"/>
<dbReference type="GO" id="GO:0060091">
    <property type="term" value="C:kinocilium"/>
    <property type="evidence" value="ECO:0000318"/>
    <property type="project" value="GO_Central"/>
</dbReference>
<name>W5MR51_LEPOC</name>
<feature type="compositionally biased region" description="Basic and acidic residues" evidence="13">
    <location>
        <begin position="400"/>
        <end position="417"/>
    </location>
</feature>
<feature type="domain" description="Doublecortin" evidence="14">
    <location>
        <begin position="137"/>
        <end position="220"/>
    </location>
</feature>
<dbReference type="PROSITE" id="PS50309">
    <property type="entry name" value="DC"/>
    <property type="match status" value="2"/>
</dbReference>
<dbReference type="EMBL" id="AHAT01020180">
    <property type="status" value="NOT_ANNOTATED_CDS"/>
    <property type="molecule type" value="Genomic_DNA"/>
</dbReference>
<dbReference type="GO" id="GO:0001764">
    <property type="term" value="P:neuron migration"/>
    <property type="evidence" value="ECO:0000318"/>
    <property type="project" value="GO_Central"/>
</dbReference>
<accession>W5MR51</accession>
<feature type="compositionally biased region" description="Basic and acidic residues" evidence="13">
    <location>
        <begin position="250"/>
        <end position="260"/>
    </location>
</feature>
<dbReference type="HOGENOM" id="CLU_035041_3_1_1"/>
<evidence type="ECO:0000256" key="12">
    <source>
        <dbReference type="ARBA" id="ARBA00072980"/>
    </source>
</evidence>
<comment type="subunit">
    <text evidence="11">Interacts with DVL1, DVL2 and DVL3.</text>
</comment>
<reference evidence="16" key="1">
    <citation type="submission" date="2011-12" db="EMBL/GenBank/DDBJ databases">
        <title>The Draft Genome of Lepisosteus oculatus.</title>
        <authorList>
            <consortium name="The Broad Institute Genome Assembly &amp; Analysis Group"/>
            <consortium name="Computational R&amp;D Group"/>
            <consortium name="and Sequencing Platform"/>
            <person name="Di Palma F."/>
            <person name="Alfoldi J."/>
            <person name="Johnson J."/>
            <person name="Berlin A."/>
            <person name="Gnerre S."/>
            <person name="Jaffe D."/>
            <person name="MacCallum I."/>
            <person name="Young S."/>
            <person name="Walker B.J."/>
            <person name="Lander E.S."/>
            <person name="Lindblad-Toh K."/>
        </authorList>
    </citation>
    <scope>NUCLEOTIDE SEQUENCE [LARGE SCALE GENOMIC DNA]</scope>
</reference>
<dbReference type="InterPro" id="IPR003533">
    <property type="entry name" value="Doublecortin_dom"/>
</dbReference>
<keyword evidence="7" id="KW-0206">Cytoskeleton</keyword>
<keyword evidence="2" id="KW-0963">Cytoplasm</keyword>
<evidence type="ECO:0000259" key="14">
    <source>
        <dbReference type="PROSITE" id="PS50309"/>
    </source>
</evidence>
<comment type="function">
    <text evidence="10">Protein that plays a role in the inhibition of canonical Wnt signaling pathway. May be involved in neuronal migration during development of the cerebral neocortex. Involved in the control of ciliogenesis and ciliary length.</text>
</comment>
<dbReference type="GO" id="GO:0035556">
    <property type="term" value="P:intracellular signal transduction"/>
    <property type="evidence" value="ECO:0007669"/>
    <property type="project" value="InterPro"/>
</dbReference>
<keyword evidence="5" id="KW-0970">Cilium biogenesis/degradation</keyword>
<dbReference type="InterPro" id="IPR033036">
    <property type="entry name" value="DCDC2_DCX_dom2"/>
</dbReference>
<feature type="compositionally biased region" description="Acidic residues" evidence="13">
    <location>
        <begin position="515"/>
        <end position="525"/>
    </location>
</feature>
<evidence type="ECO:0000256" key="7">
    <source>
        <dbReference type="ARBA" id="ARBA00023212"/>
    </source>
</evidence>
<dbReference type="Ensembl" id="ENSLOCT00000010876.1">
    <property type="protein sequence ID" value="ENSLOCP00000010860.1"/>
    <property type="gene ID" value="ENSLOCG00000008919.1"/>
</dbReference>
<dbReference type="GO" id="GO:0060271">
    <property type="term" value="P:cilium assembly"/>
    <property type="evidence" value="ECO:0000318"/>
    <property type="project" value="GO_Central"/>
</dbReference>
<evidence type="ECO:0000256" key="5">
    <source>
        <dbReference type="ARBA" id="ARBA00022794"/>
    </source>
</evidence>
<feature type="compositionally biased region" description="Polar residues" evidence="13">
    <location>
        <begin position="373"/>
        <end position="382"/>
    </location>
</feature>
<evidence type="ECO:0000256" key="1">
    <source>
        <dbReference type="ARBA" id="ARBA00004430"/>
    </source>
</evidence>
<dbReference type="GO" id="GO:1902017">
    <property type="term" value="P:regulation of cilium assembly"/>
    <property type="evidence" value="ECO:0000318"/>
    <property type="project" value="GO_Central"/>
</dbReference>
<proteinExistence type="predicted"/>
<evidence type="ECO:0000256" key="11">
    <source>
        <dbReference type="ARBA" id="ARBA00066265"/>
    </source>
</evidence>
<evidence type="ECO:0000256" key="4">
    <source>
        <dbReference type="ARBA" id="ARBA00022737"/>
    </source>
</evidence>
<evidence type="ECO:0000256" key="6">
    <source>
        <dbReference type="ARBA" id="ARBA00022902"/>
    </source>
</evidence>
<dbReference type="eggNOG" id="KOG3757">
    <property type="taxonomic scope" value="Eukaryota"/>
</dbReference>
<feature type="region of interest" description="Disordered" evidence="13">
    <location>
        <begin position="249"/>
        <end position="292"/>
    </location>
</feature>
<feature type="compositionally biased region" description="Basic and acidic residues" evidence="13">
    <location>
        <begin position="479"/>
        <end position="514"/>
    </location>
</feature>
<dbReference type="InParanoid" id="W5MR51"/>
<dbReference type="KEGG" id="loc:102696068"/>